<name>A0A1Y5PCK2_9MICO</name>
<evidence type="ECO:0000256" key="1">
    <source>
        <dbReference type="ARBA" id="ARBA00001782"/>
    </source>
</evidence>
<organism evidence="15">
    <name type="scientific">uncultured Microbacterium sp</name>
    <dbReference type="NCBI Taxonomy" id="191216"/>
    <lineage>
        <taxon>Bacteria</taxon>
        <taxon>Bacillati</taxon>
        <taxon>Actinomycetota</taxon>
        <taxon>Actinomycetes</taxon>
        <taxon>Micrococcales</taxon>
        <taxon>Microbacteriaceae</taxon>
        <taxon>Microbacterium</taxon>
        <taxon>environmental samples</taxon>
    </lineage>
</organism>
<feature type="binding site" evidence="10 13">
    <location>
        <position position="36"/>
    </location>
    <ligand>
        <name>a divalent metal cation</name>
        <dbReference type="ChEBI" id="CHEBI:60240"/>
    </ligand>
</feature>
<comment type="function">
    <text evidence="10">Catalyzes the reversible epimerization of D-ribulose 5-phosphate to D-xylulose 5-phosphate.</text>
</comment>
<evidence type="ECO:0000256" key="10">
    <source>
        <dbReference type="HAMAP-Rule" id="MF_02227"/>
    </source>
</evidence>
<keyword evidence="13" id="KW-0862">Zinc</keyword>
<dbReference type="NCBIfam" id="NF004076">
    <property type="entry name" value="PRK05581.1-4"/>
    <property type="match status" value="1"/>
</dbReference>
<dbReference type="InterPro" id="IPR000056">
    <property type="entry name" value="Ribul_P_3_epim-like"/>
</dbReference>
<keyword evidence="13" id="KW-0170">Cobalt</keyword>
<dbReference type="PROSITE" id="PS01085">
    <property type="entry name" value="RIBUL_P_3_EPIMER_1"/>
    <property type="match status" value="1"/>
</dbReference>
<dbReference type="NCBIfam" id="TIGR01163">
    <property type="entry name" value="rpe"/>
    <property type="match status" value="1"/>
</dbReference>
<feature type="binding site" evidence="10 13">
    <location>
        <position position="38"/>
    </location>
    <ligand>
        <name>a divalent metal cation</name>
        <dbReference type="ChEBI" id="CHEBI:60240"/>
    </ligand>
</feature>
<comment type="cofactor">
    <cofactor evidence="3">
        <name>Co(2+)</name>
        <dbReference type="ChEBI" id="CHEBI:48828"/>
    </cofactor>
</comment>
<dbReference type="PIRSF" id="PIRSF001461">
    <property type="entry name" value="RPE"/>
    <property type="match status" value="1"/>
</dbReference>
<evidence type="ECO:0000256" key="14">
    <source>
        <dbReference type="PIRSR" id="PIRSR001461-3"/>
    </source>
</evidence>
<dbReference type="FunFam" id="3.20.20.70:FF:000004">
    <property type="entry name" value="Ribulose-phosphate 3-epimerase"/>
    <property type="match status" value="1"/>
</dbReference>
<dbReference type="GO" id="GO:0006098">
    <property type="term" value="P:pentose-phosphate shunt"/>
    <property type="evidence" value="ECO:0007669"/>
    <property type="project" value="UniProtKB-UniRule"/>
</dbReference>
<dbReference type="PANTHER" id="PTHR11749">
    <property type="entry name" value="RIBULOSE-5-PHOSPHATE-3-EPIMERASE"/>
    <property type="match status" value="1"/>
</dbReference>
<dbReference type="PROSITE" id="PS01086">
    <property type="entry name" value="RIBUL_P_3_EPIMER_2"/>
    <property type="match status" value="1"/>
</dbReference>
<evidence type="ECO:0000256" key="13">
    <source>
        <dbReference type="PIRSR" id="PIRSR001461-2"/>
    </source>
</evidence>
<feature type="binding site" evidence="10">
    <location>
        <begin position="178"/>
        <end position="180"/>
    </location>
    <ligand>
        <name>substrate</name>
    </ligand>
</feature>
<dbReference type="EC" id="5.1.3.1" evidence="7 10"/>
<comment type="similarity">
    <text evidence="6 10 11">Belongs to the ribulose-phosphate 3-epimerase family.</text>
</comment>
<dbReference type="CDD" id="cd00429">
    <property type="entry name" value="RPE"/>
    <property type="match status" value="1"/>
</dbReference>
<dbReference type="InterPro" id="IPR011060">
    <property type="entry name" value="RibuloseP-bd_barrel"/>
</dbReference>
<feature type="binding site" evidence="10 14">
    <location>
        <begin position="145"/>
        <end position="148"/>
    </location>
    <ligand>
        <name>substrate</name>
    </ligand>
</feature>
<dbReference type="Pfam" id="PF00834">
    <property type="entry name" value="Ribul_P_3_epim"/>
    <property type="match status" value="1"/>
</dbReference>
<comment type="cofactor">
    <cofactor evidence="5">
        <name>Fe(2+)</name>
        <dbReference type="ChEBI" id="CHEBI:29033"/>
    </cofactor>
</comment>
<keyword evidence="10 11" id="KW-0119">Carbohydrate metabolism</keyword>
<accession>A0A1Y5PCK2</accession>
<comment type="pathway">
    <text evidence="10">Carbohydrate degradation.</text>
</comment>
<evidence type="ECO:0000256" key="12">
    <source>
        <dbReference type="PIRSR" id="PIRSR001461-1"/>
    </source>
</evidence>
<feature type="binding site" evidence="10 13">
    <location>
        <position position="178"/>
    </location>
    <ligand>
        <name>a divalent metal cation</name>
        <dbReference type="ChEBI" id="CHEBI:60240"/>
    </ligand>
</feature>
<dbReference type="InterPro" id="IPR013785">
    <property type="entry name" value="Aldolase_TIM"/>
</dbReference>
<evidence type="ECO:0000256" key="6">
    <source>
        <dbReference type="ARBA" id="ARBA00009541"/>
    </source>
</evidence>
<keyword evidence="8 10" id="KW-0479">Metal-binding</keyword>
<feature type="binding site" evidence="10 13">
    <location>
        <position position="69"/>
    </location>
    <ligand>
        <name>a divalent metal cation</name>
        <dbReference type="ChEBI" id="CHEBI:60240"/>
    </ligand>
</feature>
<evidence type="ECO:0000256" key="4">
    <source>
        <dbReference type="ARBA" id="ARBA00001947"/>
    </source>
</evidence>
<evidence type="ECO:0000256" key="11">
    <source>
        <dbReference type="PIRNR" id="PIRNR001461"/>
    </source>
</evidence>
<feature type="binding site" evidence="14">
    <location>
        <position position="180"/>
    </location>
    <ligand>
        <name>substrate</name>
    </ligand>
</feature>
<evidence type="ECO:0000256" key="8">
    <source>
        <dbReference type="ARBA" id="ARBA00022723"/>
    </source>
</evidence>
<evidence type="ECO:0000256" key="7">
    <source>
        <dbReference type="ARBA" id="ARBA00013188"/>
    </source>
</evidence>
<dbReference type="GO" id="GO:0004750">
    <property type="term" value="F:D-ribulose-phosphate 3-epimerase activity"/>
    <property type="evidence" value="ECO:0007669"/>
    <property type="project" value="UniProtKB-UniRule"/>
</dbReference>
<dbReference type="GO" id="GO:0005737">
    <property type="term" value="C:cytoplasm"/>
    <property type="evidence" value="ECO:0007669"/>
    <property type="project" value="UniProtKB-ARBA"/>
</dbReference>
<sequence>MPSDDAAIRINPSILAADFVNMQSDLARIAAADFVHVDVMDNHFVPNLTFGPQMVERIQATSPVPLDVHLMIADPDRWAPGYAELGAASVTFHLEAATDPVRLARRLREIGARAGVAVKPATPVEALYDVLDEFDQILVMTVEPGFGGQSFMPDQMPKLARLADEARARGSQVWLQVDGGISASTIAQAAEAGADTFVAGSAVFGAADPGQAIAALRAEASAHHRH</sequence>
<comment type="cofactor">
    <cofactor evidence="10 13">
        <name>a divalent metal cation</name>
        <dbReference type="ChEBI" id="CHEBI:60240"/>
    </cofactor>
    <text evidence="10 13">Binds 1 divalent metal cation per subunit.</text>
</comment>
<feature type="binding site" evidence="10 14">
    <location>
        <position position="13"/>
    </location>
    <ligand>
        <name>substrate</name>
    </ligand>
</feature>
<keyword evidence="13" id="KW-0464">Manganese</keyword>
<dbReference type="InterPro" id="IPR026019">
    <property type="entry name" value="Ribul_P_3_epim"/>
</dbReference>
<comment type="catalytic activity">
    <reaction evidence="1 10 11">
        <text>D-ribulose 5-phosphate = D-xylulose 5-phosphate</text>
        <dbReference type="Rhea" id="RHEA:13677"/>
        <dbReference type="ChEBI" id="CHEBI:57737"/>
        <dbReference type="ChEBI" id="CHEBI:58121"/>
        <dbReference type="EC" id="5.1.3.1"/>
    </reaction>
</comment>
<reference evidence="15" key="1">
    <citation type="submission" date="2016-03" db="EMBL/GenBank/DDBJ databases">
        <authorList>
            <person name="Ploux O."/>
        </authorList>
    </citation>
    <scope>NUCLEOTIDE SEQUENCE</scope>
    <source>
        <strain evidence="15">UC1</strain>
    </source>
</reference>
<feature type="binding site" evidence="10 14">
    <location>
        <position position="69"/>
    </location>
    <ligand>
        <name>substrate</name>
    </ligand>
</feature>
<dbReference type="GO" id="GO:0019323">
    <property type="term" value="P:pentose catabolic process"/>
    <property type="evidence" value="ECO:0007669"/>
    <property type="project" value="UniProtKB-UniRule"/>
</dbReference>
<evidence type="ECO:0000256" key="5">
    <source>
        <dbReference type="ARBA" id="ARBA00001954"/>
    </source>
</evidence>
<dbReference type="RefSeq" id="WP_295578210.1">
    <property type="nucleotide sequence ID" value="NZ_FLQR01000013.1"/>
</dbReference>
<proteinExistence type="inferred from homology"/>
<gene>
    <name evidence="10 15" type="primary">rpe</name>
    <name evidence="15" type="ORF">MIPYR_90024</name>
</gene>
<dbReference type="SUPFAM" id="SSF51366">
    <property type="entry name" value="Ribulose-phoshate binding barrel"/>
    <property type="match status" value="1"/>
</dbReference>
<feature type="active site" description="Proton acceptor" evidence="10 12">
    <location>
        <position position="38"/>
    </location>
</feature>
<protein>
    <recommendedName>
        <fullName evidence="7 10">Ribulose-phosphate 3-epimerase</fullName>
        <ecNumber evidence="7 10">5.1.3.1</ecNumber>
    </recommendedName>
</protein>
<evidence type="ECO:0000256" key="9">
    <source>
        <dbReference type="ARBA" id="ARBA00023235"/>
    </source>
</evidence>
<keyword evidence="9 10" id="KW-0413">Isomerase</keyword>
<dbReference type="Gene3D" id="3.20.20.70">
    <property type="entry name" value="Aldolase class I"/>
    <property type="match status" value="1"/>
</dbReference>
<evidence type="ECO:0000256" key="2">
    <source>
        <dbReference type="ARBA" id="ARBA00001936"/>
    </source>
</evidence>
<comment type="cofactor">
    <cofactor evidence="4">
        <name>Zn(2+)</name>
        <dbReference type="ChEBI" id="CHEBI:29105"/>
    </cofactor>
</comment>
<dbReference type="HAMAP" id="MF_02227">
    <property type="entry name" value="RPE"/>
    <property type="match status" value="1"/>
</dbReference>
<feature type="binding site" evidence="10 14">
    <location>
        <begin position="200"/>
        <end position="201"/>
    </location>
    <ligand>
        <name>substrate</name>
    </ligand>
</feature>
<feature type="active site" description="Proton donor" evidence="10 12">
    <location>
        <position position="178"/>
    </location>
</feature>
<evidence type="ECO:0000313" key="15">
    <source>
        <dbReference type="EMBL" id="SBS75059.1"/>
    </source>
</evidence>
<comment type="cofactor">
    <cofactor evidence="2">
        <name>Mn(2+)</name>
        <dbReference type="ChEBI" id="CHEBI:29035"/>
    </cofactor>
</comment>
<dbReference type="AlphaFoldDB" id="A0A1Y5PCK2"/>
<evidence type="ECO:0000256" key="3">
    <source>
        <dbReference type="ARBA" id="ARBA00001941"/>
    </source>
</evidence>
<dbReference type="GO" id="GO:0046872">
    <property type="term" value="F:metal ion binding"/>
    <property type="evidence" value="ECO:0007669"/>
    <property type="project" value="UniProtKB-UniRule"/>
</dbReference>
<dbReference type="EMBL" id="FLQR01000013">
    <property type="protein sequence ID" value="SBS75059.1"/>
    <property type="molecule type" value="Genomic_DNA"/>
</dbReference>